<comment type="caution">
    <text evidence="1">The sequence shown here is derived from an EMBL/GenBank/DDBJ whole genome shotgun (WGS) entry which is preliminary data.</text>
</comment>
<reference evidence="1" key="1">
    <citation type="journal article" date="2018" name="Genome Biol.">
        <title>SKESA: strategic k-mer extension for scrupulous assemblies.</title>
        <authorList>
            <person name="Souvorov A."/>
            <person name="Agarwala R."/>
            <person name="Lipman D.J."/>
        </authorList>
    </citation>
    <scope>NUCLEOTIDE SEQUENCE</scope>
    <source>
        <strain evidence="1">MA.CK_00/00001968</strain>
    </source>
</reference>
<gene>
    <name evidence="1" type="ORF">G9F27_004685</name>
</gene>
<evidence type="ECO:0000313" key="1">
    <source>
        <dbReference type="EMBL" id="HAF2130396.1"/>
    </source>
</evidence>
<dbReference type="Pfam" id="PF14106">
    <property type="entry name" value="DUF4279"/>
    <property type="match status" value="1"/>
</dbReference>
<proteinExistence type="predicted"/>
<name>A0A743SME6_SALER</name>
<accession>A0A743SME6</accession>
<organism evidence="1">
    <name type="scientific">Salmonella enterica</name>
    <name type="common">Salmonella choleraesuis</name>
    <dbReference type="NCBI Taxonomy" id="28901"/>
    <lineage>
        <taxon>Bacteria</taxon>
        <taxon>Pseudomonadati</taxon>
        <taxon>Pseudomonadota</taxon>
        <taxon>Gammaproteobacteria</taxon>
        <taxon>Enterobacterales</taxon>
        <taxon>Enterobacteriaceae</taxon>
        <taxon>Salmonella</taxon>
    </lineage>
</organism>
<dbReference type="EMBL" id="DAAUQX010000061">
    <property type="protein sequence ID" value="HAF2130396.1"/>
    <property type="molecule type" value="Genomic_DNA"/>
</dbReference>
<protein>
    <submittedName>
        <fullName evidence="1">DUF4279 domain-containing protein</fullName>
    </submittedName>
</protein>
<sequence>MDKTTVMAYFSIYGDKFDTNDITLRLGISPTETKVKGTIPEGKKRPSVETSWKICTKEEISLDLNDQLYHLIDLIGEKEKLLCDIKSSLDVNFVFSFIVKIENGEKPAMHFSSDSLIFISSIGAEIDIDLYIYS</sequence>
<dbReference type="InterPro" id="IPR025459">
    <property type="entry name" value="DUF4279"/>
</dbReference>
<dbReference type="AlphaFoldDB" id="A0A743SME6"/>
<reference evidence="1" key="2">
    <citation type="submission" date="2020-02" db="EMBL/GenBank/DDBJ databases">
        <authorList>
            <consortium name="NCBI Pathogen Detection Project"/>
        </authorList>
    </citation>
    <scope>NUCLEOTIDE SEQUENCE</scope>
    <source>
        <strain evidence="1">MA.CK_00/00001968</strain>
    </source>
</reference>